<organism evidence="2 3">
    <name type="scientific">Perkinsus olseni</name>
    <name type="common">Perkinsus atlanticus</name>
    <dbReference type="NCBI Taxonomy" id="32597"/>
    <lineage>
        <taxon>Eukaryota</taxon>
        <taxon>Sar</taxon>
        <taxon>Alveolata</taxon>
        <taxon>Perkinsozoa</taxon>
        <taxon>Perkinsea</taxon>
        <taxon>Perkinsida</taxon>
        <taxon>Perkinsidae</taxon>
        <taxon>Perkinsus</taxon>
    </lineage>
</organism>
<reference evidence="2 3" key="1">
    <citation type="submission" date="2020-04" db="EMBL/GenBank/DDBJ databases">
        <title>Perkinsus olseni comparative genomics.</title>
        <authorList>
            <person name="Bogema D.R."/>
        </authorList>
    </citation>
    <scope>NUCLEOTIDE SEQUENCE [LARGE SCALE GENOMIC DNA]</scope>
    <source>
        <strain evidence="2">00978-12</strain>
    </source>
</reference>
<dbReference type="EMBL" id="JABANP010000457">
    <property type="protein sequence ID" value="KAF4682118.1"/>
    <property type="molecule type" value="Genomic_DNA"/>
</dbReference>
<protein>
    <submittedName>
        <fullName evidence="2">Uncharacterized protein</fullName>
    </submittedName>
</protein>
<keyword evidence="1" id="KW-0732">Signal</keyword>
<evidence type="ECO:0000256" key="1">
    <source>
        <dbReference type="SAM" id="SignalP"/>
    </source>
</evidence>
<evidence type="ECO:0000313" key="3">
    <source>
        <dbReference type="Proteomes" id="UP000541610"/>
    </source>
</evidence>
<accession>A0A7J6NE06</accession>
<sequence length="221" mass="24504">MSSTLFVRLLLLPTILVNSAAPPVLPSATFTVPKDDLPDGISELKLLTASDAGVMHGRLIMTEGPEYSIRSFFRPPKKWNSFVLLRLNSATSAIAVEDAFVRGVEHLPFSTFGKKICELANTDRSINMTRPIELLDHQLTSVDGVLTGNSVLDIFEVLTEESLGLQLSLQSANEVKLKALCVQLLRTLGRSESVDEFTMELKMSVDPRRWIPVVILLDRRL</sequence>
<name>A0A7J6NE06_PEROL</name>
<evidence type="ECO:0000313" key="2">
    <source>
        <dbReference type="EMBL" id="KAF4682118.1"/>
    </source>
</evidence>
<gene>
    <name evidence="2" type="ORF">FOZ60_011029</name>
</gene>
<feature type="signal peptide" evidence="1">
    <location>
        <begin position="1"/>
        <end position="20"/>
    </location>
</feature>
<dbReference type="Proteomes" id="UP000541610">
    <property type="component" value="Unassembled WGS sequence"/>
</dbReference>
<proteinExistence type="predicted"/>
<feature type="chain" id="PRO_5029879292" evidence="1">
    <location>
        <begin position="21"/>
        <end position="221"/>
    </location>
</feature>
<dbReference type="OrthoDB" id="10353470at2759"/>
<comment type="caution">
    <text evidence="2">The sequence shown here is derived from an EMBL/GenBank/DDBJ whole genome shotgun (WGS) entry which is preliminary data.</text>
</comment>
<dbReference type="AlphaFoldDB" id="A0A7J6NE06"/>